<organism evidence="1 2">
    <name type="scientific">Caerostris darwini</name>
    <dbReference type="NCBI Taxonomy" id="1538125"/>
    <lineage>
        <taxon>Eukaryota</taxon>
        <taxon>Metazoa</taxon>
        <taxon>Ecdysozoa</taxon>
        <taxon>Arthropoda</taxon>
        <taxon>Chelicerata</taxon>
        <taxon>Arachnida</taxon>
        <taxon>Araneae</taxon>
        <taxon>Araneomorphae</taxon>
        <taxon>Entelegynae</taxon>
        <taxon>Araneoidea</taxon>
        <taxon>Araneidae</taxon>
        <taxon>Caerostris</taxon>
    </lineage>
</organism>
<sequence length="109" mass="12663">MISNVADDSFFVFSITFHPASLRKSKKGHRWPQGWLEAPFLEGQTGFLPRNKTAQRTKLQVLFPRPEFEHFMAMVSKLTNLILCWQEKTSPTLECHGIRRIKLMASERS</sequence>
<comment type="caution">
    <text evidence="1">The sequence shown here is derived from an EMBL/GenBank/DDBJ whole genome shotgun (WGS) entry which is preliminary data.</text>
</comment>
<dbReference type="AlphaFoldDB" id="A0AAV4TX99"/>
<name>A0AAV4TX99_9ARAC</name>
<gene>
    <name evidence="1" type="ORF">CDAR_25491</name>
</gene>
<proteinExistence type="predicted"/>
<reference evidence="1 2" key="1">
    <citation type="submission" date="2021-06" db="EMBL/GenBank/DDBJ databases">
        <title>Caerostris darwini draft genome.</title>
        <authorList>
            <person name="Kono N."/>
            <person name="Arakawa K."/>
        </authorList>
    </citation>
    <scope>NUCLEOTIDE SEQUENCE [LARGE SCALE GENOMIC DNA]</scope>
</reference>
<protein>
    <submittedName>
        <fullName evidence="1">Uncharacterized protein</fullName>
    </submittedName>
</protein>
<evidence type="ECO:0000313" key="2">
    <source>
        <dbReference type="Proteomes" id="UP001054837"/>
    </source>
</evidence>
<keyword evidence="2" id="KW-1185">Reference proteome</keyword>
<accession>A0AAV4TX99</accession>
<dbReference type="EMBL" id="BPLQ01010476">
    <property type="protein sequence ID" value="GIY50920.1"/>
    <property type="molecule type" value="Genomic_DNA"/>
</dbReference>
<evidence type="ECO:0000313" key="1">
    <source>
        <dbReference type="EMBL" id="GIY50920.1"/>
    </source>
</evidence>
<dbReference type="Proteomes" id="UP001054837">
    <property type="component" value="Unassembled WGS sequence"/>
</dbReference>